<feature type="region of interest" description="Disordered" evidence="1">
    <location>
        <begin position="158"/>
        <end position="182"/>
    </location>
</feature>
<sequence length="182" mass="17758">MSGPQSLLTSWLPGYLAAAATAGSTSVGVDSTAGFSSPASAAPYLLSSALLPGLVDSGEAISGPACAPSYRAAYLGFPESSATGLSGLKTTCLPPTHLLGQPQLGQSVCPTVTGQSFLPVGDVHLGTGTPADLAELNLSLGLGLGLLPSTADLSGLFFEPSNPPTGPSGPGLSLLPLPGCPA</sequence>
<feature type="signal peptide" evidence="2">
    <location>
        <begin position="1"/>
        <end position="22"/>
    </location>
</feature>
<gene>
    <name evidence="3" type="ORF">PXEA_LOCUS23952</name>
</gene>
<feature type="chain" id="PRO_5018551098" evidence="2">
    <location>
        <begin position="23"/>
        <end position="182"/>
    </location>
</feature>
<proteinExistence type="predicted"/>
<dbReference type="Proteomes" id="UP000784294">
    <property type="component" value="Unassembled WGS sequence"/>
</dbReference>
<protein>
    <submittedName>
        <fullName evidence="3">Uncharacterized protein</fullName>
    </submittedName>
</protein>
<evidence type="ECO:0000256" key="1">
    <source>
        <dbReference type="SAM" id="MobiDB-lite"/>
    </source>
</evidence>
<feature type="non-terminal residue" evidence="3">
    <location>
        <position position="182"/>
    </location>
</feature>
<keyword evidence="4" id="KW-1185">Reference proteome</keyword>
<dbReference type="AlphaFoldDB" id="A0A3S5BMJ3"/>
<evidence type="ECO:0000313" key="3">
    <source>
        <dbReference type="EMBL" id="VEL30512.1"/>
    </source>
</evidence>
<keyword evidence="2" id="KW-0732">Signal</keyword>
<evidence type="ECO:0000256" key="2">
    <source>
        <dbReference type="SAM" id="SignalP"/>
    </source>
</evidence>
<name>A0A3S5BMJ3_9PLAT</name>
<comment type="caution">
    <text evidence="3">The sequence shown here is derived from an EMBL/GenBank/DDBJ whole genome shotgun (WGS) entry which is preliminary data.</text>
</comment>
<reference evidence="3" key="1">
    <citation type="submission" date="2018-11" db="EMBL/GenBank/DDBJ databases">
        <authorList>
            <consortium name="Pathogen Informatics"/>
        </authorList>
    </citation>
    <scope>NUCLEOTIDE SEQUENCE</scope>
</reference>
<organism evidence="3 4">
    <name type="scientific">Protopolystoma xenopodis</name>
    <dbReference type="NCBI Taxonomy" id="117903"/>
    <lineage>
        <taxon>Eukaryota</taxon>
        <taxon>Metazoa</taxon>
        <taxon>Spiralia</taxon>
        <taxon>Lophotrochozoa</taxon>
        <taxon>Platyhelminthes</taxon>
        <taxon>Monogenea</taxon>
        <taxon>Polyopisthocotylea</taxon>
        <taxon>Polystomatidea</taxon>
        <taxon>Polystomatidae</taxon>
        <taxon>Protopolystoma</taxon>
    </lineage>
</organism>
<evidence type="ECO:0000313" key="4">
    <source>
        <dbReference type="Proteomes" id="UP000784294"/>
    </source>
</evidence>
<accession>A0A3S5BMJ3</accession>
<dbReference type="EMBL" id="CAAALY010112854">
    <property type="protein sequence ID" value="VEL30512.1"/>
    <property type="molecule type" value="Genomic_DNA"/>
</dbReference>
<feature type="compositionally biased region" description="Low complexity" evidence="1">
    <location>
        <begin position="170"/>
        <end position="182"/>
    </location>
</feature>